<dbReference type="Gene3D" id="2.130.10.10">
    <property type="entry name" value="YVTN repeat-like/Quinoprotein amine dehydrogenase"/>
    <property type="match status" value="2"/>
</dbReference>
<dbReference type="AlphaFoldDB" id="A0A1U7LQ30"/>
<keyword evidence="3 7" id="KW-0853">WD repeat</keyword>
<dbReference type="EMBL" id="LXFE01000678">
    <property type="protein sequence ID" value="OLL24693.1"/>
    <property type="molecule type" value="Genomic_DNA"/>
</dbReference>
<dbReference type="FunFam" id="2.130.10.10:FF:001074">
    <property type="entry name" value="Probable SOF1 protein"/>
    <property type="match status" value="1"/>
</dbReference>
<evidence type="ECO:0000256" key="5">
    <source>
        <dbReference type="ARBA" id="ARBA00023242"/>
    </source>
</evidence>
<organism evidence="10 11">
    <name type="scientific">Neolecta irregularis (strain DAH-3)</name>
    <dbReference type="NCBI Taxonomy" id="1198029"/>
    <lineage>
        <taxon>Eukaryota</taxon>
        <taxon>Fungi</taxon>
        <taxon>Dikarya</taxon>
        <taxon>Ascomycota</taxon>
        <taxon>Taphrinomycotina</taxon>
        <taxon>Neolectales</taxon>
        <taxon>Neolectaceae</taxon>
        <taxon>Neolecta</taxon>
    </lineage>
</organism>
<keyword evidence="5" id="KW-0539">Nucleus</keyword>
<evidence type="ECO:0000256" key="4">
    <source>
        <dbReference type="ARBA" id="ARBA00022737"/>
    </source>
</evidence>
<dbReference type="Pfam" id="PF00400">
    <property type="entry name" value="WD40"/>
    <property type="match status" value="4"/>
</dbReference>
<feature type="repeat" description="WD" evidence="7">
    <location>
        <begin position="314"/>
        <end position="355"/>
    </location>
</feature>
<name>A0A1U7LQ30_NEOID</name>
<dbReference type="PROSITE" id="PS50294">
    <property type="entry name" value="WD_REPEATS_REGION"/>
    <property type="match status" value="2"/>
</dbReference>
<feature type="domain" description="Sof1-like protein" evidence="9">
    <location>
        <begin position="347"/>
        <end position="431"/>
    </location>
</feature>
<comment type="caution">
    <text evidence="10">The sequence shown here is derived from an EMBL/GenBank/DDBJ whole genome shotgun (WGS) entry which is preliminary data.</text>
</comment>
<gene>
    <name evidence="10" type="ORF">NEOLI_001916</name>
</gene>
<dbReference type="GO" id="GO:0032040">
    <property type="term" value="C:small-subunit processome"/>
    <property type="evidence" value="ECO:0007669"/>
    <property type="project" value="TreeGrafter"/>
</dbReference>
<evidence type="ECO:0000256" key="7">
    <source>
        <dbReference type="PROSITE-ProRule" id="PRU00221"/>
    </source>
</evidence>
<sequence length="436" mass="49618">MKIKALSRSHEAYLPRKGDHAPLSRNIDPALHPFEKAREYTRALNATKLDRLFAKPFVGQLGRAHVDGVYCMAKNKKTVGWCASGSADGYVKTWDLASREEIMNVQAHDGIVKALGCTITGDLLSCSTDKTVKLWSQTSDTPKQVYHHDQSLSYLSPHAKNNQFATVSSNLDIWDISRSSPIETLEWATESLLHCSFNSLEPSLIAATGSSRSLIFYDLRTSSPLEKLTTSLISNAVSWNPLEAFTIAAANEDGNIYIFDMRHLKTARNVLKDHVAPVTTVDYSPTGQDIVSGSYDKTVRLFNIREGRSRDIYHTKRMQRVFSVLYSMDNSYVLSGSDDGNIRVWRSQASKRTKILSLRERSKLEYDDSLKERFKHMPEIKRIARHRHVPHMIKSIAKNRKEEEDALKRKRENRRRHEKGIEMPKEREKMVVGVAK</sequence>
<reference evidence="10 11" key="1">
    <citation type="submission" date="2016-04" db="EMBL/GenBank/DDBJ databases">
        <title>Evolutionary innovation and constraint leading to complex multicellularity in the Ascomycota.</title>
        <authorList>
            <person name="Cisse O."/>
            <person name="Nguyen A."/>
            <person name="Hewitt D.A."/>
            <person name="Jedd G."/>
            <person name="Stajich J.E."/>
        </authorList>
    </citation>
    <scope>NUCLEOTIDE SEQUENCE [LARGE SCALE GENOMIC DNA]</scope>
    <source>
        <strain evidence="10 11">DAH-3</strain>
    </source>
</reference>
<dbReference type="Pfam" id="PF04158">
    <property type="entry name" value="Sof1"/>
    <property type="match status" value="1"/>
</dbReference>
<dbReference type="OrthoDB" id="10249065at2759"/>
<dbReference type="InterPro" id="IPR036322">
    <property type="entry name" value="WD40_repeat_dom_sf"/>
</dbReference>
<evidence type="ECO:0000313" key="10">
    <source>
        <dbReference type="EMBL" id="OLL24693.1"/>
    </source>
</evidence>
<feature type="repeat" description="WD" evidence="7">
    <location>
        <begin position="271"/>
        <end position="312"/>
    </location>
</feature>
<feature type="compositionally biased region" description="Basic and acidic residues" evidence="8">
    <location>
        <begin position="419"/>
        <end position="430"/>
    </location>
</feature>
<keyword evidence="6" id="KW-0687">Ribonucleoprotein</keyword>
<comment type="similarity">
    <text evidence="2">Belongs to the WD repeat DCAF13/WDSOF1 family.</text>
</comment>
<dbReference type="InterPro" id="IPR015943">
    <property type="entry name" value="WD40/YVTN_repeat-like_dom_sf"/>
</dbReference>
<comment type="subcellular location">
    <subcellularLocation>
        <location evidence="1">Nucleus</location>
        <location evidence="1">Nucleolus</location>
    </subcellularLocation>
</comment>
<feature type="compositionally biased region" description="Basic residues" evidence="8">
    <location>
        <begin position="408"/>
        <end position="418"/>
    </location>
</feature>
<dbReference type="PANTHER" id="PTHR22851">
    <property type="entry name" value="U3 SMALL NUCLEOLAR RNA U3 SNORNA ASSOCIATED PROTEIN"/>
    <property type="match status" value="1"/>
</dbReference>
<dbReference type="Proteomes" id="UP000186594">
    <property type="component" value="Unassembled WGS sequence"/>
</dbReference>
<evidence type="ECO:0000256" key="3">
    <source>
        <dbReference type="ARBA" id="ARBA00022574"/>
    </source>
</evidence>
<keyword evidence="4" id="KW-0677">Repeat</keyword>
<evidence type="ECO:0000256" key="8">
    <source>
        <dbReference type="SAM" id="MobiDB-lite"/>
    </source>
</evidence>
<dbReference type="SUPFAM" id="SSF50978">
    <property type="entry name" value="WD40 repeat-like"/>
    <property type="match status" value="1"/>
</dbReference>
<proteinExistence type="inferred from homology"/>
<accession>A0A1U7LQ30</accession>
<dbReference type="InterPro" id="IPR001680">
    <property type="entry name" value="WD40_rpt"/>
</dbReference>
<dbReference type="PROSITE" id="PS50082">
    <property type="entry name" value="WD_REPEATS_2"/>
    <property type="match status" value="3"/>
</dbReference>
<dbReference type="SMART" id="SM00320">
    <property type="entry name" value="WD40"/>
    <property type="match status" value="7"/>
</dbReference>
<dbReference type="InterPro" id="IPR020472">
    <property type="entry name" value="WD40_PAC1"/>
</dbReference>
<evidence type="ECO:0000259" key="9">
    <source>
        <dbReference type="Pfam" id="PF04158"/>
    </source>
</evidence>
<dbReference type="InterPro" id="IPR007287">
    <property type="entry name" value="Sof1"/>
</dbReference>
<evidence type="ECO:0000256" key="2">
    <source>
        <dbReference type="ARBA" id="ARBA00005649"/>
    </source>
</evidence>
<dbReference type="GO" id="GO:0000462">
    <property type="term" value="P:maturation of SSU-rRNA from tricistronic rRNA transcript (SSU-rRNA, 5.8S rRNA, LSU-rRNA)"/>
    <property type="evidence" value="ECO:0007669"/>
    <property type="project" value="TreeGrafter"/>
</dbReference>
<dbReference type="OMA" id="EDHNAYI"/>
<dbReference type="PANTHER" id="PTHR22851:SF0">
    <property type="entry name" value="DDB1- AND CUL4-ASSOCIATED FACTOR 13"/>
    <property type="match status" value="1"/>
</dbReference>
<dbReference type="STRING" id="1198029.A0A1U7LQ30"/>
<evidence type="ECO:0000256" key="6">
    <source>
        <dbReference type="ARBA" id="ARBA00023274"/>
    </source>
</evidence>
<evidence type="ECO:0000313" key="11">
    <source>
        <dbReference type="Proteomes" id="UP000186594"/>
    </source>
</evidence>
<feature type="repeat" description="WD" evidence="7">
    <location>
        <begin position="83"/>
        <end position="104"/>
    </location>
</feature>
<dbReference type="InterPro" id="IPR051733">
    <property type="entry name" value="WD_repeat_DCAF13/WDSOF1"/>
</dbReference>
<keyword evidence="11" id="KW-1185">Reference proteome</keyword>
<dbReference type="PRINTS" id="PR00320">
    <property type="entry name" value="GPROTEINBRPT"/>
</dbReference>
<protein>
    <submittedName>
        <fullName evidence="10">Protein sof1</fullName>
    </submittedName>
</protein>
<feature type="region of interest" description="Disordered" evidence="8">
    <location>
        <begin position="398"/>
        <end position="436"/>
    </location>
</feature>
<evidence type="ECO:0000256" key="1">
    <source>
        <dbReference type="ARBA" id="ARBA00004604"/>
    </source>
</evidence>